<protein>
    <submittedName>
        <fullName evidence="2">Uncharacterized protein</fullName>
    </submittedName>
</protein>
<gene>
    <name evidence="2" type="ORF">GQ43DRAFT_212944</name>
</gene>
<organism evidence="2 3">
    <name type="scientific">Delitschia confertaspora ATCC 74209</name>
    <dbReference type="NCBI Taxonomy" id="1513339"/>
    <lineage>
        <taxon>Eukaryota</taxon>
        <taxon>Fungi</taxon>
        <taxon>Dikarya</taxon>
        <taxon>Ascomycota</taxon>
        <taxon>Pezizomycotina</taxon>
        <taxon>Dothideomycetes</taxon>
        <taxon>Pleosporomycetidae</taxon>
        <taxon>Pleosporales</taxon>
        <taxon>Delitschiaceae</taxon>
        <taxon>Delitschia</taxon>
    </lineage>
</organism>
<evidence type="ECO:0000313" key="3">
    <source>
        <dbReference type="Proteomes" id="UP000799536"/>
    </source>
</evidence>
<accession>A0A9P4JDW5</accession>
<evidence type="ECO:0000256" key="1">
    <source>
        <dbReference type="SAM" id="Phobius"/>
    </source>
</evidence>
<keyword evidence="1" id="KW-0812">Transmembrane</keyword>
<keyword evidence="3" id="KW-1185">Reference proteome</keyword>
<comment type="caution">
    <text evidence="2">The sequence shown here is derived from an EMBL/GenBank/DDBJ whole genome shotgun (WGS) entry which is preliminary data.</text>
</comment>
<keyword evidence="1" id="KW-1133">Transmembrane helix</keyword>
<evidence type="ECO:0000313" key="2">
    <source>
        <dbReference type="EMBL" id="KAF2197340.1"/>
    </source>
</evidence>
<name>A0A9P4JDW5_9PLEO</name>
<reference evidence="2" key="1">
    <citation type="journal article" date="2020" name="Stud. Mycol.">
        <title>101 Dothideomycetes genomes: a test case for predicting lifestyles and emergence of pathogens.</title>
        <authorList>
            <person name="Haridas S."/>
            <person name="Albert R."/>
            <person name="Binder M."/>
            <person name="Bloem J."/>
            <person name="Labutti K."/>
            <person name="Salamov A."/>
            <person name="Andreopoulos B."/>
            <person name="Baker S."/>
            <person name="Barry K."/>
            <person name="Bills G."/>
            <person name="Bluhm B."/>
            <person name="Cannon C."/>
            <person name="Castanera R."/>
            <person name="Culley D."/>
            <person name="Daum C."/>
            <person name="Ezra D."/>
            <person name="Gonzalez J."/>
            <person name="Henrissat B."/>
            <person name="Kuo A."/>
            <person name="Liang C."/>
            <person name="Lipzen A."/>
            <person name="Lutzoni F."/>
            <person name="Magnuson J."/>
            <person name="Mondo S."/>
            <person name="Nolan M."/>
            <person name="Ohm R."/>
            <person name="Pangilinan J."/>
            <person name="Park H.-J."/>
            <person name="Ramirez L."/>
            <person name="Alfaro M."/>
            <person name="Sun H."/>
            <person name="Tritt A."/>
            <person name="Yoshinaga Y."/>
            <person name="Zwiers L.-H."/>
            <person name="Turgeon B."/>
            <person name="Goodwin S."/>
            <person name="Spatafora J."/>
            <person name="Crous P."/>
            <person name="Grigoriev I."/>
        </authorList>
    </citation>
    <scope>NUCLEOTIDE SEQUENCE</scope>
    <source>
        <strain evidence="2">ATCC 74209</strain>
    </source>
</reference>
<dbReference type="AlphaFoldDB" id="A0A9P4JDW5"/>
<keyword evidence="1" id="KW-0472">Membrane</keyword>
<sequence>MVVDFKRWGREVVKRTPGPCIHTRNRTLVYSLLRLLSSCLSFFLSSFLPPYLCNRISQSVYLRLTRDEISALVHILESQVLLQAC</sequence>
<proteinExistence type="predicted"/>
<dbReference type="Proteomes" id="UP000799536">
    <property type="component" value="Unassembled WGS sequence"/>
</dbReference>
<dbReference type="EMBL" id="ML994247">
    <property type="protein sequence ID" value="KAF2197340.1"/>
    <property type="molecule type" value="Genomic_DNA"/>
</dbReference>
<feature type="transmembrane region" description="Helical" evidence="1">
    <location>
        <begin position="32"/>
        <end position="52"/>
    </location>
</feature>